<evidence type="ECO:0000259" key="8">
    <source>
        <dbReference type="PROSITE" id="PS50090"/>
    </source>
</evidence>
<keyword evidence="6" id="KW-0539">Nucleus</keyword>
<dbReference type="Gene3D" id="1.10.10.60">
    <property type="entry name" value="Homeodomain-like"/>
    <property type="match status" value="2"/>
</dbReference>
<proteinExistence type="predicted"/>
<dbReference type="InterPro" id="IPR009057">
    <property type="entry name" value="Homeodomain-like_sf"/>
</dbReference>
<dbReference type="InterPro" id="IPR001005">
    <property type="entry name" value="SANT/Myb"/>
</dbReference>
<feature type="domain" description="Myb-like" evidence="8">
    <location>
        <begin position="18"/>
        <end position="69"/>
    </location>
</feature>
<feature type="region of interest" description="Disordered" evidence="7">
    <location>
        <begin position="242"/>
        <end position="266"/>
    </location>
</feature>
<dbReference type="PROSITE" id="PS51294">
    <property type="entry name" value="HTH_MYB"/>
    <property type="match status" value="2"/>
</dbReference>
<dbReference type="AlphaFoldDB" id="A0A7J6G2D6"/>
<evidence type="ECO:0000256" key="3">
    <source>
        <dbReference type="ARBA" id="ARBA00023015"/>
    </source>
</evidence>
<keyword evidence="3" id="KW-0805">Transcription regulation</keyword>
<reference evidence="12 13" key="1">
    <citation type="journal article" date="2020" name="bioRxiv">
        <title>Sequence and annotation of 42 cannabis genomes reveals extensive copy number variation in cannabinoid synthesis and pathogen resistance genes.</title>
        <authorList>
            <person name="Mckernan K.J."/>
            <person name="Helbert Y."/>
            <person name="Kane L.T."/>
            <person name="Ebling H."/>
            <person name="Zhang L."/>
            <person name="Liu B."/>
            <person name="Eaton Z."/>
            <person name="Mclaughlin S."/>
            <person name="Kingan S."/>
            <person name="Baybayan P."/>
            <person name="Concepcion G."/>
            <person name="Jordan M."/>
            <person name="Riva A."/>
            <person name="Barbazuk W."/>
            <person name="Harkins T."/>
        </authorList>
    </citation>
    <scope>NUCLEOTIDE SEQUENCE [LARGE SCALE GENOMIC DNA]</scope>
    <source>
        <strain evidence="12 13">cv. Jamaican Lion 4</strain>
        <strain evidence="11">Father</strain>
        <strain evidence="10">Mother</strain>
        <tissue evidence="10">Leaf</tissue>
    </source>
</reference>
<dbReference type="PANTHER" id="PTHR45614:SF100">
    <property type="entry name" value="MYB TRANSCRIPTION FACTOR"/>
    <property type="match status" value="1"/>
</dbReference>
<comment type="subcellular location">
    <subcellularLocation>
        <location evidence="1">Nucleus</location>
    </subcellularLocation>
</comment>
<dbReference type="InterPro" id="IPR050560">
    <property type="entry name" value="MYB_TF"/>
</dbReference>
<evidence type="ECO:0000256" key="5">
    <source>
        <dbReference type="ARBA" id="ARBA00023163"/>
    </source>
</evidence>
<evidence type="ECO:0000256" key="4">
    <source>
        <dbReference type="ARBA" id="ARBA00023125"/>
    </source>
</evidence>
<evidence type="ECO:0000313" key="13">
    <source>
        <dbReference type="Proteomes" id="UP000583929"/>
    </source>
</evidence>
<name>A0A7J6G2D6_CANSA</name>
<dbReference type="SUPFAM" id="SSF46689">
    <property type="entry name" value="Homeodomain-like"/>
    <property type="match status" value="1"/>
</dbReference>
<dbReference type="EMBL" id="JAATIQ010000003">
    <property type="protein sequence ID" value="KAF4403702.1"/>
    <property type="molecule type" value="Genomic_DNA"/>
</dbReference>
<feature type="compositionally biased region" description="Low complexity" evidence="7">
    <location>
        <begin position="156"/>
        <end position="176"/>
    </location>
</feature>
<dbReference type="SMART" id="SM00717">
    <property type="entry name" value="SANT"/>
    <property type="match status" value="2"/>
</dbReference>
<dbReference type="InterPro" id="IPR017930">
    <property type="entry name" value="Myb_dom"/>
</dbReference>
<dbReference type="PANTHER" id="PTHR45614">
    <property type="entry name" value="MYB PROTEIN-RELATED"/>
    <property type="match status" value="1"/>
</dbReference>
<evidence type="ECO:0000313" key="10">
    <source>
        <dbReference type="EMBL" id="KAF4377146.1"/>
    </source>
</evidence>
<gene>
    <name evidence="10" type="ORF">F8388_017550</name>
    <name evidence="11" type="ORF">G4B88_002555</name>
</gene>
<dbReference type="OrthoDB" id="2143914at2759"/>
<accession>A0A7J6G2D6</accession>
<dbReference type="GO" id="GO:0000981">
    <property type="term" value="F:DNA-binding transcription factor activity, RNA polymerase II-specific"/>
    <property type="evidence" value="ECO:0007669"/>
    <property type="project" value="TreeGrafter"/>
</dbReference>
<evidence type="ECO:0000256" key="1">
    <source>
        <dbReference type="ARBA" id="ARBA00004123"/>
    </source>
</evidence>
<dbReference type="Pfam" id="PF13921">
    <property type="entry name" value="Myb_DNA-bind_6"/>
    <property type="match status" value="1"/>
</dbReference>
<feature type="domain" description="HTH myb-type" evidence="9">
    <location>
        <begin position="74"/>
        <end position="124"/>
    </location>
</feature>
<dbReference type="CDD" id="cd00167">
    <property type="entry name" value="SANT"/>
    <property type="match status" value="2"/>
</dbReference>
<dbReference type="GO" id="GO:0000978">
    <property type="term" value="F:RNA polymerase II cis-regulatory region sequence-specific DNA binding"/>
    <property type="evidence" value="ECO:0007669"/>
    <property type="project" value="TreeGrafter"/>
</dbReference>
<evidence type="ECO:0000259" key="9">
    <source>
        <dbReference type="PROSITE" id="PS51294"/>
    </source>
</evidence>
<dbReference type="EMBL" id="JAATIP010000082">
    <property type="protein sequence ID" value="KAF4377146.1"/>
    <property type="molecule type" value="Genomic_DNA"/>
</dbReference>
<keyword evidence="2" id="KW-0677">Repeat</keyword>
<feature type="domain" description="HTH myb-type" evidence="9">
    <location>
        <begin position="18"/>
        <end position="73"/>
    </location>
</feature>
<feature type="domain" description="Myb-like" evidence="8">
    <location>
        <begin position="70"/>
        <end position="120"/>
    </location>
</feature>
<keyword evidence="13" id="KW-1185">Reference proteome</keyword>
<evidence type="ECO:0000313" key="11">
    <source>
        <dbReference type="EMBL" id="KAF4403702.1"/>
    </source>
</evidence>
<dbReference type="PROSITE" id="PS50090">
    <property type="entry name" value="MYB_LIKE"/>
    <property type="match status" value="2"/>
</dbReference>
<protein>
    <submittedName>
        <fullName evidence="10">Uncharacterized protein</fullName>
    </submittedName>
</protein>
<dbReference type="Proteomes" id="UP000525078">
    <property type="component" value="Unassembled WGS sequence"/>
</dbReference>
<evidence type="ECO:0000256" key="7">
    <source>
        <dbReference type="SAM" id="MobiDB-lite"/>
    </source>
</evidence>
<dbReference type="Proteomes" id="UP000583929">
    <property type="component" value="Unassembled WGS sequence"/>
</dbReference>
<evidence type="ECO:0000313" key="12">
    <source>
        <dbReference type="Proteomes" id="UP000525078"/>
    </source>
</evidence>
<keyword evidence="4" id="KW-0238">DNA-binding</keyword>
<feature type="region of interest" description="Disordered" evidence="7">
    <location>
        <begin position="156"/>
        <end position="181"/>
    </location>
</feature>
<evidence type="ECO:0000256" key="2">
    <source>
        <dbReference type="ARBA" id="ARBA00022737"/>
    </source>
</evidence>
<dbReference type="FunFam" id="1.10.10.60:FF:000060">
    <property type="entry name" value="MYB transcription factor"/>
    <property type="match status" value="1"/>
</dbReference>
<evidence type="ECO:0000256" key="6">
    <source>
        <dbReference type="ARBA" id="ARBA00023242"/>
    </source>
</evidence>
<dbReference type="GO" id="GO:0005634">
    <property type="term" value="C:nucleus"/>
    <property type="evidence" value="ECO:0007669"/>
    <property type="project" value="UniProtKB-SubCell"/>
</dbReference>
<organism evidence="10 12">
    <name type="scientific">Cannabis sativa</name>
    <name type="common">Hemp</name>
    <name type="synonym">Marijuana</name>
    <dbReference type="NCBI Taxonomy" id="3483"/>
    <lineage>
        <taxon>Eukaryota</taxon>
        <taxon>Viridiplantae</taxon>
        <taxon>Streptophyta</taxon>
        <taxon>Embryophyta</taxon>
        <taxon>Tracheophyta</taxon>
        <taxon>Spermatophyta</taxon>
        <taxon>Magnoliopsida</taxon>
        <taxon>eudicotyledons</taxon>
        <taxon>Gunneridae</taxon>
        <taxon>Pentapetalae</taxon>
        <taxon>rosids</taxon>
        <taxon>fabids</taxon>
        <taxon>Rosales</taxon>
        <taxon>Cannabaceae</taxon>
        <taxon>Cannabis</taxon>
    </lineage>
</organism>
<sequence length="330" mass="37545">MMERSSSSMSSDHGGGVGKNCYRGHWRPGEDEKLRELVDRYGPQNWNFIAEHLQGRSGKSCRLRWYNQLDPNINKKPFTEEEEERLLAAHRIYGNKWACIAKYFHGRTDNAVKNHYHVVMARRKRERFSSSSSSPNSHHLIHNHNHNHNYHHHHILSTTTTTTTSSKPTTTTTTSTPYYNINNNTSPKLGLLNFKTPDLATARDHRQKMRIWGILSSSTSNSNLGMSGSNNNTSFTTRDFYSTSTTTRDELPHHGPNKDGNNRDHTGLMGIEESNSSVINGNHKSNMLQVMRVGNMASQKENKDHDLHHHHHQVPFIDFLGVGLTSSLAT</sequence>
<feature type="compositionally biased region" description="Basic and acidic residues" evidence="7">
    <location>
        <begin position="247"/>
        <end position="266"/>
    </location>
</feature>
<comment type="caution">
    <text evidence="10">The sequence shown here is derived from an EMBL/GenBank/DDBJ whole genome shotgun (WGS) entry which is preliminary data.</text>
</comment>
<keyword evidence="5" id="KW-0804">Transcription</keyword>